<dbReference type="Gene3D" id="3.20.20.80">
    <property type="entry name" value="Glycosidases"/>
    <property type="match status" value="1"/>
</dbReference>
<dbReference type="EMBL" id="AANC01000003">
    <property type="protein sequence ID" value="EAQ50098.1"/>
    <property type="molecule type" value="Genomic_DNA"/>
</dbReference>
<dbReference type="AlphaFoldDB" id="A3XK24"/>
<dbReference type="OrthoDB" id="9773531at2"/>
<organism evidence="2 3">
    <name type="scientific">Leeuwenhoekiella blandensis (strain CECT 7118 / CCUG 51940 / KCTC 22103 / MED217)</name>
    <name type="common">Flavobacterium sp. (strain MED217)</name>
    <dbReference type="NCBI Taxonomy" id="398720"/>
    <lineage>
        <taxon>Bacteria</taxon>
        <taxon>Pseudomonadati</taxon>
        <taxon>Bacteroidota</taxon>
        <taxon>Flavobacteriia</taxon>
        <taxon>Flavobacteriales</taxon>
        <taxon>Flavobacteriaceae</taxon>
        <taxon>Leeuwenhoekiella</taxon>
    </lineage>
</organism>
<dbReference type="CAZy" id="GH113">
    <property type="family name" value="Glycoside Hydrolase Family 113"/>
</dbReference>
<sequence>MKNYVHSIALLILGCCLLGCSATTVVSEKINGVSFVASRDTLQKKHIIPLLEVHADYAAIMPFGFVRDKNHPELHFNSERQWFGERYEGVKQYIELLHENEIKVMLKPHIWIWRGVFTGDMEMDSEADWVLFENSYEEFILLYAQLAEETHADLLCIGTELFNFVDQRPDFWKQLIKKVRATYTGKITYAENWDKVDRVAIWEDLDFIGADAYFPVSEAQTPTIEDALAGWKPHKKLLASLSKQYSKPVLFTEFGYRSADYAGKEPWASDRYEGKMNSEAQAQLYEALFKSFWDEPWFAGGFAWKWFHNHDRAIQQENNRFTPQGKQAEEVLKKWYQNSVN</sequence>
<dbReference type="CDD" id="cd19608">
    <property type="entry name" value="GH113_mannanase-like"/>
    <property type="match status" value="1"/>
</dbReference>
<evidence type="ECO:0000313" key="3">
    <source>
        <dbReference type="Proteomes" id="UP000001601"/>
    </source>
</evidence>
<name>A3XK24_LEEBM</name>
<dbReference type="SUPFAM" id="SSF51445">
    <property type="entry name" value="(Trans)glycosidases"/>
    <property type="match status" value="1"/>
</dbReference>
<evidence type="ECO:0000256" key="1">
    <source>
        <dbReference type="SAM" id="SignalP"/>
    </source>
</evidence>
<protein>
    <recommendedName>
        <fullName evidence="4">Glycoside hydrolase</fullName>
    </recommendedName>
</protein>
<dbReference type="eggNOG" id="COG2357">
    <property type="taxonomic scope" value="Bacteria"/>
</dbReference>
<evidence type="ECO:0008006" key="4">
    <source>
        <dbReference type="Google" id="ProtNLM"/>
    </source>
</evidence>
<dbReference type="InterPro" id="IPR055151">
    <property type="entry name" value="GH113"/>
</dbReference>
<keyword evidence="3" id="KW-1185">Reference proteome</keyword>
<dbReference type="Pfam" id="PF22612">
    <property type="entry name" value="GH113"/>
    <property type="match status" value="1"/>
</dbReference>
<dbReference type="STRING" id="398720.MED217_03070"/>
<feature type="chain" id="PRO_5002664105" description="Glycoside hydrolase" evidence="1">
    <location>
        <begin position="22"/>
        <end position="341"/>
    </location>
</feature>
<dbReference type="RefSeq" id="WP_009779007.1">
    <property type="nucleotide sequence ID" value="NZ_CH672395.1"/>
</dbReference>
<feature type="signal peptide" evidence="1">
    <location>
        <begin position="1"/>
        <end position="21"/>
    </location>
</feature>
<dbReference type="Proteomes" id="UP000001601">
    <property type="component" value="Unassembled WGS sequence"/>
</dbReference>
<keyword evidence="1" id="KW-0732">Signal</keyword>
<proteinExistence type="predicted"/>
<gene>
    <name evidence="2" type="ORF">MED217_03070</name>
</gene>
<evidence type="ECO:0000313" key="2">
    <source>
        <dbReference type="EMBL" id="EAQ50098.1"/>
    </source>
</evidence>
<comment type="caution">
    <text evidence="2">The sequence shown here is derived from an EMBL/GenBank/DDBJ whole genome shotgun (WGS) entry which is preliminary data.</text>
</comment>
<reference evidence="2 3" key="1">
    <citation type="journal article" date="2007" name="Nature">
        <title>Light stimulates growth of proteorhodopsin-containing marine Flavobacteria.</title>
        <authorList>
            <person name="Gomez-Consarnau L."/>
            <person name="Gonzalez J.M."/>
            <person name="Coll-Llado M."/>
            <person name="Gourdon P."/>
            <person name="Pascher T."/>
            <person name="Neutze R."/>
            <person name="Pedros-Alio C."/>
            <person name="Pinhassi J."/>
        </authorList>
    </citation>
    <scope>NUCLEOTIDE SEQUENCE [LARGE SCALE GENOMIC DNA]</scope>
    <source>
        <strain evidence="2 3">MED217</strain>
    </source>
</reference>
<dbReference type="PROSITE" id="PS51257">
    <property type="entry name" value="PROKAR_LIPOPROTEIN"/>
    <property type="match status" value="1"/>
</dbReference>
<dbReference type="InterPro" id="IPR017853">
    <property type="entry name" value="GH"/>
</dbReference>
<accession>A3XK24</accession>
<dbReference type="HOGENOM" id="CLU_074032_0_0_10"/>